<dbReference type="SUPFAM" id="SSF48056">
    <property type="entry name" value="Di-copper centre-containing domain"/>
    <property type="match status" value="1"/>
</dbReference>
<dbReference type="InterPro" id="IPR022740">
    <property type="entry name" value="Polyphenol_oxidase_C"/>
</dbReference>
<gene>
    <name evidence="9" type="ORF">LVIROSA_LOCUS30447</name>
</gene>
<keyword evidence="4" id="KW-0883">Thioether bond</keyword>
<dbReference type="Proteomes" id="UP001157418">
    <property type="component" value="Unassembled WGS sequence"/>
</dbReference>
<keyword evidence="10" id="KW-1185">Reference proteome</keyword>
<evidence type="ECO:0000256" key="1">
    <source>
        <dbReference type="ARBA" id="ARBA00001973"/>
    </source>
</evidence>
<proteinExistence type="inferred from homology"/>
<keyword evidence="5" id="KW-0560">Oxidoreductase</keyword>
<dbReference type="PANTHER" id="PTHR11474:SF119">
    <property type="entry name" value="CATECHOL OXIDASE"/>
    <property type="match status" value="1"/>
</dbReference>
<evidence type="ECO:0000256" key="5">
    <source>
        <dbReference type="ARBA" id="ARBA00023002"/>
    </source>
</evidence>
<evidence type="ECO:0000313" key="10">
    <source>
        <dbReference type="Proteomes" id="UP001157418"/>
    </source>
</evidence>
<dbReference type="InterPro" id="IPR022739">
    <property type="entry name" value="Polyphenol_oxidase_cen"/>
</dbReference>
<protein>
    <recommendedName>
        <fullName evidence="8">Tyrosinase copper-binding domain-containing protein</fullName>
    </recommendedName>
</protein>
<comment type="similarity">
    <text evidence="2">Belongs to the tyrosinase family.</text>
</comment>
<dbReference type="InterPro" id="IPR002227">
    <property type="entry name" value="Tyrosinase_Cu-bd"/>
</dbReference>
<evidence type="ECO:0000256" key="3">
    <source>
        <dbReference type="ARBA" id="ARBA00022723"/>
    </source>
</evidence>
<dbReference type="InterPro" id="IPR050316">
    <property type="entry name" value="Tyrosinase/Hemocyanin"/>
</dbReference>
<evidence type="ECO:0000313" key="9">
    <source>
        <dbReference type="EMBL" id="CAH1444630.1"/>
    </source>
</evidence>
<dbReference type="Pfam" id="PF12143">
    <property type="entry name" value="PPO1_KFDV"/>
    <property type="match status" value="1"/>
</dbReference>
<dbReference type="EMBL" id="CAKMRJ010005523">
    <property type="protein sequence ID" value="CAH1444630.1"/>
    <property type="molecule type" value="Genomic_DNA"/>
</dbReference>
<dbReference type="Pfam" id="PF12142">
    <property type="entry name" value="PPO1_DWL"/>
    <property type="match status" value="1"/>
</dbReference>
<dbReference type="PANTHER" id="PTHR11474">
    <property type="entry name" value="TYROSINASE FAMILY MEMBER"/>
    <property type="match status" value="1"/>
</dbReference>
<evidence type="ECO:0000256" key="7">
    <source>
        <dbReference type="ARBA" id="ARBA00023157"/>
    </source>
</evidence>
<keyword evidence="3" id="KW-0479">Metal-binding</keyword>
<dbReference type="GO" id="GO:0004097">
    <property type="term" value="F:catechol oxidase activity"/>
    <property type="evidence" value="ECO:0007669"/>
    <property type="project" value="InterPro"/>
</dbReference>
<dbReference type="PROSITE" id="PS00498">
    <property type="entry name" value="TYROSINASE_2"/>
    <property type="match status" value="1"/>
</dbReference>
<keyword evidence="7" id="KW-1015">Disulfide bond</keyword>
<evidence type="ECO:0000259" key="8">
    <source>
        <dbReference type="PROSITE" id="PS00498"/>
    </source>
</evidence>
<dbReference type="GO" id="GO:0046872">
    <property type="term" value="F:metal ion binding"/>
    <property type="evidence" value="ECO:0007669"/>
    <property type="project" value="UniProtKB-KW"/>
</dbReference>
<name>A0AAU9P4M5_9ASTR</name>
<feature type="domain" description="Tyrosinase copper-binding" evidence="8">
    <location>
        <begin position="10"/>
        <end position="21"/>
    </location>
</feature>
<comment type="caution">
    <text evidence="9">The sequence shown here is derived from an EMBL/GenBank/DDBJ whole genome shotgun (WGS) entry which is preliminary data.</text>
</comment>
<comment type="cofactor">
    <cofactor evidence="1">
        <name>Cu(2+)</name>
        <dbReference type="ChEBI" id="CHEBI:29036"/>
    </cofactor>
</comment>
<dbReference type="InterPro" id="IPR008922">
    <property type="entry name" value="Di-copper_centre_dom_sf"/>
</dbReference>
<organism evidence="9 10">
    <name type="scientific">Lactuca virosa</name>
    <dbReference type="NCBI Taxonomy" id="75947"/>
    <lineage>
        <taxon>Eukaryota</taxon>
        <taxon>Viridiplantae</taxon>
        <taxon>Streptophyta</taxon>
        <taxon>Embryophyta</taxon>
        <taxon>Tracheophyta</taxon>
        <taxon>Spermatophyta</taxon>
        <taxon>Magnoliopsida</taxon>
        <taxon>eudicotyledons</taxon>
        <taxon>Gunneridae</taxon>
        <taxon>Pentapetalae</taxon>
        <taxon>asterids</taxon>
        <taxon>campanulids</taxon>
        <taxon>Asterales</taxon>
        <taxon>Asteraceae</taxon>
        <taxon>Cichorioideae</taxon>
        <taxon>Cichorieae</taxon>
        <taxon>Lactucinae</taxon>
        <taxon>Lactuca</taxon>
    </lineage>
</organism>
<sequence>MGNFYSAGYDPLFYGHHANVDRMWKIWKGMNKRTHLDPTSADWLNASYVFYDENRELVRVYNRDCVDTRKMGYDYVRSDIPWMRNRPNPHPKKGKDGEKPAKTKMTVNDLNFPVRLNQTLEVRVNRPDKNSVKGTEKLAIEGIKYDCERFVKFDVIMNDPNNGVEVTPTDIEFLGSFSELPHGMVAERRMDETGSVLFPLKQRLEVLQAQNDDFIIVKIVPRAGCQDVTISEIKIVLDSVQDVPISEEVVLEPVDPSFE</sequence>
<accession>A0AAU9P4M5</accession>
<dbReference type="AlphaFoldDB" id="A0AAU9P4M5"/>
<reference evidence="9 10" key="1">
    <citation type="submission" date="2022-01" db="EMBL/GenBank/DDBJ databases">
        <authorList>
            <person name="Xiong W."/>
            <person name="Schranz E."/>
        </authorList>
    </citation>
    <scope>NUCLEOTIDE SEQUENCE [LARGE SCALE GENOMIC DNA]</scope>
</reference>
<dbReference type="Gene3D" id="1.10.1280.10">
    <property type="entry name" value="Di-copper center containing domain from catechol oxidase"/>
    <property type="match status" value="1"/>
</dbReference>
<evidence type="ECO:0000256" key="4">
    <source>
        <dbReference type="ARBA" id="ARBA00022784"/>
    </source>
</evidence>
<evidence type="ECO:0000256" key="2">
    <source>
        <dbReference type="ARBA" id="ARBA00009928"/>
    </source>
</evidence>
<keyword evidence="6" id="KW-0186">Copper</keyword>
<dbReference type="Pfam" id="PF00264">
    <property type="entry name" value="Tyrosinase"/>
    <property type="match status" value="1"/>
</dbReference>
<evidence type="ECO:0000256" key="6">
    <source>
        <dbReference type="ARBA" id="ARBA00023008"/>
    </source>
</evidence>